<organism evidence="2 3">
    <name type="scientific">Peltaster fructicola</name>
    <dbReference type="NCBI Taxonomy" id="286661"/>
    <lineage>
        <taxon>Eukaryota</taxon>
        <taxon>Fungi</taxon>
        <taxon>Dikarya</taxon>
        <taxon>Ascomycota</taxon>
        <taxon>Pezizomycotina</taxon>
        <taxon>Dothideomycetes</taxon>
        <taxon>Dothideomycetes incertae sedis</taxon>
        <taxon>Peltaster</taxon>
    </lineage>
</organism>
<sequence>MLLSSSSSSISSSLSAGPEVLVLSRRQKRSSVSSCPTFSPSFHSFNSSRHTSTARAAMASAAVTATMAAAGFDKRNSTSTSCSSNLQTPGSGTFPSAMRSPSLYSPGFLRKEDAMKTPLTPPSAYLDFLKNIPPALMSPMPTSTSSRFNFNEKSSNTLEPALSTGSTPATQPALSRNTSYSSEASTTSSSTTVSEQSITTTTTTQTNNKKNRPESPRIIVPPSPFVKPGPRSARTPRRLQIPQSPYSPAMNTANSAQSPLSATPWSASFSPRDADPEVNGKPGRVSVRHVVTRTVTYCRTPLEPAPRGKRRKLEEPSSSSSQKIAEIPSIVSEDDATPKKSDVAAIIKQETGITNTIAPELQS</sequence>
<feature type="compositionally biased region" description="Polar residues" evidence="1">
    <location>
        <begin position="241"/>
        <end position="269"/>
    </location>
</feature>
<dbReference type="OrthoDB" id="5405654at2759"/>
<feature type="region of interest" description="Disordered" evidence="1">
    <location>
        <begin position="76"/>
        <end position="99"/>
    </location>
</feature>
<protein>
    <submittedName>
        <fullName evidence="2">Uncharacterized protein</fullName>
    </submittedName>
</protein>
<evidence type="ECO:0000256" key="1">
    <source>
        <dbReference type="SAM" id="MobiDB-lite"/>
    </source>
</evidence>
<dbReference type="EMBL" id="CP051142">
    <property type="protein sequence ID" value="QIX00051.1"/>
    <property type="molecule type" value="Genomic_DNA"/>
</dbReference>
<feature type="region of interest" description="Disordered" evidence="1">
    <location>
        <begin position="140"/>
        <end position="282"/>
    </location>
</feature>
<feature type="compositionally biased region" description="Low complexity" evidence="1">
    <location>
        <begin position="178"/>
        <end position="206"/>
    </location>
</feature>
<feature type="compositionally biased region" description="Polar residues" evidence="1">
    <location>
        <begin position="77"/>
        <end position="94"/>
    </location>
</feature>
<gene>
    <name evidence="2" type="ORF">AMS68_005568</name>
</gene>
<dbReference type="AlphaFoldDB" id="A0A6H0XZF2"/>
<dbReference type="Proteomes" id="UP000503462">
    <property type="component" value="Chromosome 4"/>
</dbReference>
<dbReference type="PANTHER" id="PTHR42053">
    <property type="match status" value="1"/>
</dbReference>
<accession>A0A6H0XZF2</accession>
<feature type="compositionally biased region" description="Polar residues" evidence="1">
    <location>
        <begin position="140"/>
        <end position="177"/>
    </location>
</feature>
<feature type="region of interest" description="Disordered" evidence="1">
    <location>
        <begin position="300"/>
        <end position="338"/>
    </location>
</feature>
<evidence type="ECO:0000313" key="3">
    <source>
        <dbReference type="Proteomes" id="UP000503462"/>
    </source>
</evidence>
<reference evidence="2 3" key="1">
    <citation type="journal article" date="2016" name="Sci. Rep.">
        <title>Peltaster fructicola genome reveals evolution from an invasive phytopathogen to an ectophytic parasite.</title>
        <authorList>
            <person name="Xu C."/>
            <person name="Chen H."/>
            <person name="Gleason M.L."/>
            <person name="Xu J.R."/>
            <person name="Liu H."/>
            <person name="Zhang R."/>
            <person name="Sun G."/>
        </authorList>
    </citation>
    <scope>NUCLEOTIDE SEQUENCE [LARGE SCALE GENOMIC DNA]</scope>
    <source>
        <strain evidence="2 3">LNHT1506</strain>
    </source>
</reference>
<evidence type="ECO:0000313" key="2">
    <source>
        <dbReference type="EMBL" id="QIX00051.1"/>
    </source>
</evidence>
<name>A0A6H0XZF2_9PEZI</name>
<keyword evidence="3" id="KW-1185">Reference proteome</keyword>
<proteinExistence type="predicted"/>
<dbReference type="PANTHER" id="PTHR42053:SF1">
    <property type="match status" value="1"/>
</dbReference>